<dbReference type="PROSITE" id="PS00201">
    <property type="entry name" value="FLAVODOXIN"/>
    <property type="match status" value="1"/>
</dbReference>
<evidence type="ECO:0000256" key="3">
    <source>
        <dbReference type="ARBA" id="ARBA00023002"/>
    </source>
</evidence>
<dbReference type="InterPro" id="IPR051285">
    <property type="entry name" value="NADH_oxidoreductase_modular"/>
</dbReference>
<dbReference type="CDD" id="cd07709">
    <property type="entry name" value="flavodiiron_proteins_MBL-fold"/>
    <property type="match status" value="1"/>
</dbReference>
<dbReference type="PROSITE" id="PS50902">
    <property type="entry name" value="FLAVODOXIN_LIKE"/>
    <property type="match status" value="1"/>
</dbReference>
<dbReference type="GO" id="GO:0009055">
    <property type="term" value="F:electron transfer activity"/>
    <property type="evidence" value="ECO:0007669"/>
    <property type="project" value="InterPro"/>
</dbReference>
<keyword evidence="1" id="KW-0813">Transport</keyword>
<reference evidence="5" key="1">
    <citation type="submission" date="2017-10" db="EMBL/GenBank/DDBJ databases">
        <title>Paulinella longichromatophora chromatophore genome.</title>
        <authorList>
            <person name="Lhee D."/>
            <person name="Yoon H.S."/>
        </authorList>
    </citation>
    <scope>NUCLEOTIDE SEQUENCE</scope>
</reference>
<feature type="domain" description="Flavodoxin-like" evidence="4">
    <location>
        <begin position="287"/>
        <end position="425"/>
    </location>
</feature>
<dbReference type="InterPro" id="IPR036866">
    <property type="entry name" value="RibonucZ/Hydroxyglut_hydro"/>
</dbReference>
<dbReference type="SUPFAM" id="SSF56281">
    <property type="entry name" value="Metallo-hydrolase/oxidoreductase"/>
    <property type="match status" value="1"/>
</dbReference>
<dbReference type="SUPFAM" id="SSF52218">
    <property type="entry name" value="Flavoproteins"/>
    <property type="match status" value="1"/>
</dbReference>
<proteinExistence type="predicted"/>
<dbReference type="InterPro" id="IPR008254">
    <property type="entry name" value="Flavodoxin/NO_synth"/>
</dbReference>
<keyword evidence="5" id="KW-0934">Plastid</keyword>
<evidence type="ECO:0000256" key="1">
    <source>
        <dbReference type="ARBA" id="ARBA00022448"/>
    </source>
</evidence>
<dbReference type="Gene3D" id="2.30.110.10">
    <property type="entry name" value="Electron Transport, Fmn-binding Protein, Chain A"/>
    <property type="match status" value="1"/>
</dbReference>
<dbReference type="InterPro" id="IPR012349">
    <property type="entry name" value="Split_barrel_FMN-bd"/>
</dbReference>
<gene>
    <name evidence="5" type="ORF">PLO_361</name>
</gene>
<dbReference type="SMART" id="SM00903">
    <property type="entry name" value="Flavin_Reduct"/>
    <property type="match status" value="1"/>
</dbReference>
<dbReference type="GO" id="GO:0016491">
    <property type="term" value="F:oxidoreductase activity"/>
    <property type="evidence" value="ECO:0007669"/>
    <property type="project" value="UniProtKB-KW"/>
</dbReference>
<dbReference type="GO" id="GO:0010181">
    <property type="term" value="F:FMN binding"/>
    <property type="evidence" value="ECO:0007669"/>
    <property type="project" value="InterPro"/>
</dbReference>
<dbReference type="Gene3D" id="3.40.50.360">
    <property type="match status" value="1"/>
</dbReference>
<sequence length="608" mass="67669">MLMNNSKTVISLPIEPGFLCLRGLSPTQLRFGIEYRLGRGTTTNSFLFLQDEKFSTLLIHPPGFSFSEPYIEELNKILTTAGLNRNSSIHLVIGNVNPNRIMCLHQLVHQWPNIVLITSNPGAQLIKELWDKCSPRSQNDNKNNTPDDILVNIPIVEVIKTEEIRELSFGHRIRLIPAPTPRWPEGLMVFEELTGLLMSGKFFAGHICTEAFAEINRSSTEEDRRYFYDCLMAPMARQVNAIVERLEELDIRAIGPGHGPVITESWRSLMNDYHRWSETQERSKVKIGLLFASAYGNTATIADALAQGISRTKVRVEILNCEFANSTQILEIIHESDALLIGSPTLGGHAPTPILSALGTILAEGNRDKPIGIFGSYGWSGEAIDLLQTKLTDGGFTFAFDPIRIKFSPNASMIKTIEETGIDLARRLQNNQYRQQRLTSKNLNEAKSNSAVLALGRVVGSLCILTASKREGTDRVDGAMVASWVSQASFNPPGITIAVAKDRSVETLLHIGDRFVLNILAEGRETRLMKQFLQPFKPGVNRFIGLDLQETPGGQRLIPEALAWLEASVSQRMECNDHWVIYAQVEYGGLLDGNSYTAVHQRRSGANY</sequence>
<geneLocation type="plastid" evidence="5"/>
<dbReference type="InterPro" id="IPR002563">
    <property type="entry name" value="Flavin_Rdtase-like_dom"/>
</dbReference>
<dbReference type="Pfam" id="PF01613">
    <property type="entry name" value="Flavin_Reduct"/>
    <property type="match status" value="1"/>
</dbReference>
<accession>A0A2H4ZPA9</accession>
<dbReference type="InterPro" id="IPR029039">
    <property type="entry name" value="Flavoprotein-like_sf"/>
</dbReference>
<dbReference type="InterPro" id="IPR001226">
    <property type="entry name" value="Flavodoxin_CS"/>
</dbReference>
<organism evidence="5">
    <name type="scientific">Paulinella longichromatophora</name>
    <dbReference type="NCBI Taxonomy" id="1708747"/>
    <lineage>
        <taxon>Eukaryota</taxon>
        <taxon>Sar</taxon>
        <taxon>Rhizaria</taxon>
        <taxon>Cercozoa</taxon>
        <taxon>Imbricatea</taxon>
        <taxon>Silicofilosea</taxon>
        <taxon>Euglyphida</taxon>
        <taxon>Paulinellidae</taxon>
        <taxon>Paulinella</taxon>
    </lineage>
</organism>
<dbReference type="AlphaFoldDB" id="A0A2H4ZPA9"/>
<evidence type="ECO:0000259" key="4">
    <source>
        <dbReference type="PROSITE" id="PS50902"/>
    </source>
</evidence>
<evidence type="ECO:0000313" key="5">
    <source>
        <dbReference type="EMBL" id="AUG32358.1"/>
    </source>
</evidence>
<protein>
    <submittedName>
        <fullName evidence="5">Putative flavoprotein</fullName>
    </submittedName>
</protein>
<keyword evidence="2" id="KW-0249">Electron transport</keyword>
<dbReference type="PANTHER" id="PTHR32145:SF32">
    <property type="entry name" value="DIFLAVIN FLAVOPROTEIN A 4-RELATED"/>
    <property type="match status" value="1"/>
</dbReference>
<dbReference type="PANTHER" id="PTHR32145">
    <property type="entry name" value="DIFLAVIN FLAVOPROTEIN A 2-RELATED"/>
    <property type="match status" value="1"/>
</dbReference>
<evidence type="ECO:0000256" key="2">
    <source>
        <dbReference type="ARBA" id="ARBA00022982"/>
    </source>
</evidence>
<name>A0A2H4ZPA9_9EUKA</name>
<dbReference type="SUPFAM" id="SSF50475">
    <property type="entry name" value="FMN-binding split barrel"/>
    <property type="match status" value="1"/>
</dbReference>
<keyword evidence="3" id="KW-0560">Oxidoreductase</keyword>
<dbReference type="EMBL" id="MG264610">
    <property type="protein sequence ID" value="AUG32358.1"/>
    <property type="molecule type" value="Genomic_DNA"/>
</dbReference>
<dbReference type="Gene3D" id="3.60.15.10">
    <property type="entry name" value="Ribonuclease Z/Hydroxyacylglutathione hydrolase-like"/>
    <property type="match status" value="1"/>
</dbReference>
<dbReference type="Pfam" id="PF00258">
    <property type="entry name" value="Flavodoxin_1"/>
    <property type="match status" value="1"/>
</dbReference>